<evidence type="ECO:0000313" key="1">
    <source>
        <dbReference type="EMBL" id="OYN87959.1"/>
    </source>
</evidence>
<protein>
    <submittedName>
        <fullName evidence="1">PBS lyase</fullName>
    </submittedName>
</protein>
<sequence>MDQLLKAARNDDPEIRSQAALEIGSHQPAEALDELVELLCHETIDPVVETMTWAVVAYGEAATPRLLAALDSDIGNPARVRILHALSKVGDPATLPQVQAYADDPDPAVAAKAWWAMARLNADPAALAAHLGGDNAERREALNRAFVQRGPDSVAALVSYLGSDDPVIVDQVAEILVRIIDPMTRGTIARKRVSAEVETAKQALREADSTVVTAALKRLAEDPRAGIAESAEEALAS</sequence>
<dbReference type="InterPro" id="IPR011989">
    <property type="entry name" value="ARM-like"/>
</dbReference>
<keyword evidence="1" id="KW-0456">Lyase</keyword>
<dbReference type="EMBL" id="NMVI01000015">
    <property type="protein sequence ID" value="OYN87959.1"/>
    <property type="molecule type" value="Genomic_DNA"/>
</dbReference>
<comment type="caution">
    <text evidence="1">The sequence shown here is derived from an EMBL/GenBank/DDBJ whole genome shotgun (WGS) entry which is preliminary data.</text>
</comment>
<dbReference type="Proteomes" id="UP000216533">
    <property type="component" value="Unassembled WGS sequence"/>
</dbReference>
<dbReference type="Gene3D" id="1.25.10.10">
    <property type="entry name" value="Leucine-rich Repeat Variant"/>
    <property type="match status" value="2"/>
</dbReference>
<dbReference type="AlphaFoldDB" id="A0A255E8T0"/>
<name>A0A255E8T0_9ACTN</name>
<gene>
    <name evidence="1" type="ORF">CGZ92_06795</name>
</gene>
<evidence type="ECO:0000313" key="2">
    <source>
        <dbReference type="Proteomes" id="UP000216533"/>
    </source>
</evidence>
<reference evidence="1 2" key="1">
    <citation type="submission" date="2017-07" db="EMBL/GenBank/DDBJ databases">
        <title>Draft whole genome sequences of clinical Proprionibacteriaceae strains.</title>
        <authorList>
            <person name="Bernier A.-M."/>
            <person name="Bernard K."/>
            <person name="Domingo M.-C."/>
        </authorList>
    </citation>
    <scope>NUCLEOTIDE SEQUENCE [LARGE SCALE GENOMIC DNA]</scope>
    <source>
        <strain evidence="1 2">NML 160184</strain>
    </source>
</reference>
<organism evidence="1 2">
    <name type="scientific">Parenemella sanctibonifatiensis</name>
    <dbReference type="NCBI Taxonomy" id="2016505"/>
    <lineage>
        <taxon>Bacteria</taxon>
        <taxon>Bacillati</taxon>
        <taxon>Actinomycetota</taxon>
        <taxon>Actinomycetes</taxon>
        <taxon>Propionibacteriales</taxon>
        <taxon>Propionibacteriaceae</taxon>
        <taxon>Parenemella</taxon>
    </lineage>
</organism>
<proteinExistence type="predicted"/>
<dbReference type="SUPFAM" id="SSF48371">
    <property type="entry name" value="ARM repeat"/>
    <property type="match status" value="1"/>
</dbReference>
<dbReference type="InterPro" id="IPR016024">
    <property type="entry name" value="ARM-type_fold"/>
</dbReference>
<dbReference type="GO" id="GO:0016829">
    <property type="term" value="F:lyase activity"/>
    <property type="evidence" value="ECO:0007669"/>
    <property type="project" value="UniProtKB-KW"/>
</dbReference>
<accession>A0A255E8T0</accession>
<dbReference type="Pfam" id="PF13646">
    <property type="entry name" value="HEAT_2"/>
    <property type="match status" value="1"/>
</dbReference>